<accession>A0ABY5MER5</accession>
<name>A0ABY5MER5_9HYPH</name>
<keyword evidence="2" id="KW-1185">Reference proteome</keyword>
<protein>
    <submittedName>
        <fullName evidence="1">Uncharacterized protein</fullName>
    </submittedName>
</protein>
<sequence length="314" mass="34141">MLFEFDLDGKSNWKAVEATVKQQEHFEVQLPADSFADGNYYGVSLRARYKDDLTRPVTRSAHTEAAFVHIDNTLPSFKSVSVRVDGDTLKAAGTVVGPAGEELVDPIDAVKVAWGGSNFRELDAKLETTGKTGGPNEWRFSLETPLTSVKDLLLTPQVMAITQAKVSKSSAPRFFNSHGLIDVDLQVDGASATGKTVTKRAGDKFSLAIVISMKAGMPQYNINIEMSNGVSSDESQKINVDDNTIKLNERWDAGGTLAQANDLKQGSEFTINVPLMINPTAKSGKEDEEIKISVVDPKHNTLQGSLSYILQVHL</sequence>
<gene>
    <name evidence="1" type="ORF">NTH_00985</name>
</gene>
<organism evidence="1 2">
    <name type="scientific">Nitratireductor thuwali</name>
    <dbReference type="NCBI Taxonomy" id="2267699"/>
    <lineage>
        <taxon>Bacteria</taxon>
        <taxon>Pseudomonadati</taxon>
        <taxon>Pseudomonadota</taxon>
        <taxon>Alphaproteobacteria</taxon>
        <taxon>Hyphomicrobiales</taxon>
        <taxon>Phyllobacteriaceae</taxon>
        <taxon>Nitratireductor</taxon>
    </lineage>
</organism>
<evidence type="ECO:0000313" key="1">
    <source>
        <dbReference type="EMBL" id="UUP16538.1"/>
    </source>
</evidence>
<proteinExistence type="predicted"/>
<reference evidence="1 2" key="1">
    <citation type="submission" date="2018-07" db="EMBL/GenBank/DDBJ databases">
        <title>Genome sequence of Nitratireductor thuwali#1536.</title>
        <authorList>
            <person name="Michoud G."/>
            <person name="Merlino G."/>
            <person name="Sefrji F.O."/>
            <person name="Daffonchio D."/>
        </authorList>
    </citation>
    <scope>NUCLEOTIDE SEQUENCE [LARGE SCALE GENOMIC DNA]</scope>
    <source>
        <strain evidence="2">Nit1536</strain>
    </source>
</reference>
<evidence type="ECO:0000313" key="2">
    <source>
        <dbReference type="Proteomes" id="UP001342418"/>
    </source>
</evidence>
<dbReference type="RefSeq" id="WP_338528951.1">
    <property type="nucleotide sequence ID" value="NZ_CP030941.1"/>
</dbReference>
<dbReference type="Proteomes" id="UP001342418">
    <property type="component" value="Chromosome"/>
</dbReference>
<dbReference type="EMBL" id="CP030941">
    <property type="protein sequence ID" value="UUP16538.1"/>
    <property type="molecule type" value="Genomic_DNA"/>
</dbReference>